<feature type="compositionally biased region" description="Basic and acidic residues" evidence="1">
    <location>
        <begin position="1030"/>
        <end position="1048"/>
    </location>
</feature>
<feature type="compositionally biased region" description="Polar residues" evidence="1">
    <location>
        <begin position="665"/>
        <end position="687"/>
    </location>
</feature>
<evidence type="ECO:0000313" key="2">
    <source>
        <dbReference type="EMBL" id="OXU29392.1"/>
    </source>
</evidence>
<feature type="compositionally biased region" description="Basic and acidic residues" evidence="1">
    <location>
        <begin position="969"/>
        <end position="978"/>
    </location>
</feature>
<feature type="region of interest" description="Disordered" evidence="1">
    <location>
        <begin position="500"/>
        <end position="528"/>
    </location>
</feature>
<evidence type="ECO:0000256" key="1">
    <source>
        <dbReference type="SAM" id="MobiDB-lite"/>
    </source>
</evidence>
<feature type="compositionally biased region" description="Acidic residues" evidence="1">
    <location>
        <begin position="1"/>
        <end position="15"/>
    </location>
</feature>
<dbReference type="Proteomes" id="UP000215335">
    <property type="component" value="Unassembled WGS sequence"/>
</dbReference>
<feature type="region of interest" description="Disordered" evidence="1">
    <location>
        <begin position="317"/>
        <end position="344"/>
    </location>
</feature>
<accession>A0A232FFB2</accession>
<feature type="region of interest" description="Disordered" evidence="1">
    <location>
        <begin position="1117"/>
        <end position="1144"/>
    </location>
</feature>
<feature type="compositionally biased region" description="Basic and acidic residues" evidence="1">
    <location>
        <begin position="1065"/>
        <end position="1076"/>
    </location>
</feature>
<feature type="compositionally biased region" description="Polar residues" evidence="1">
    <location>
        <begin position="979"/>
        <end position="1009"/>
    </location>
</feature>
<comment type="caution">
    <text evidence="2">The sequence shown here is derived from an EMBL/GenBank/DDBJ whole genome shotgun (WGS) entry which is preliminary data.</text>
</comment>
<protein>
    <submittedName>
        <fullName evidence="2">Uncharacterized protein</fullName>
    </submittedName>
</protein>
<feature type="compositionally biased region" description="Polar residues" evidence="1">
    <location>
        <begin position="323"/>
        <end position="344"/>
    </location>
</feature>
<feature type="region of interest" description="Disordered" evidence="1">
    <location>
        <begin position="1"/>
        <end position="30"/>
    </location>
</feature>
<feature type="compositionally biased region" description="Basic and acidic residues" evidence="1">
    <location>
        <begin position="860"/>
        <end position="877"/>
    </location>
</feature>
<feature type="compositionally biased region" description="Basic and acidic residues" evidence="1">
    <location>
        <begin position="811"/>
        <end position="821"/>
    </location>
</feature>
<feature type="compositionally biased region" description="Polar residues" evidence="1">
    <location>
        <begin position="1017"/>
        <end position="1029"/>
    </location>
</feature>
<feature type="region of interest" description="Disordered" evidence="1">
    <location>
        <begin position="660"/>
        <end position="1056"/>
    </location>
</feature>
<feature type="compositionally biased region" description="Polar residues" evidence="1">
    <location>
        <begin position="1131"/>
        <end position="1144"/>
    </location>
</feature>
<name>A0A232FFB2_9HYME</name>
<feature type="compositionally biased region" description="Basic and acidic residues" evidence="1">
    <location>
        <begin position="888"/>
        <end position="897"/>
    </location>
</feature>
<feature type="compositionally biased region" description="Polar residues" evidence="1">
    <location>
        <begin position="752"/>
        <end position="769"/>
    </location>
</feature>
<feature type="compositionally biased region" description="Polar residues" evidence="1">
    <location>
        <begin position="843"/>
        <end position="859"/>
    </location>
</feature>
<proteinExistence type="predicted"/>
<feature type="compositionally biased region" description="Polar residues" evidence="1">
    <location>
        <begin position="504"/>
        <end position="528"/>
    </location>
</feature>
<keyword evidence="3" id="KW-1185">Reference proteome</keyword>
<reference evidence="2 3" key="1">
    <citation type="journal article" date="2017" name="Curr. Biol.">
        <title>The Evolution of Venom by Co-option of Single-Copy Genes.</title>
        <authorList>
            <person name="Martinson E.O."/>
            <person name="Mrinalini"/>
            <person name="Kelkar Y.D."/>
            <person name="Chang C.H."/>
            <person name="Werren J.H."/>
        </authorList>
    </citation>
    <scope>NUCLEOTIDE SEQUENCE [LARGE SCALE GENOMIC DNA]</scope>
    <source>
        <strain evidence="2 3">Alberta</strain>
        <tissue evidence="2">Whole body</tissue>
    </source>
</reference>
<gene>
    <name evidence="2" type="ORF">TSAR_015207</name>
</gene>
<feature type="compositionally biased region" description="Polar residues" evidence="1">
    <location>
        <begin position="898"/>
        <end position="925"/>
    </location>
</feature>
<evidence type="ECO:0000313" key="3">
    <source>
        <dbReference type="Proteomes" id="UP000215335"/>
    </source>
</evidence>
<feature type="compositionally biased region" description="Basic and acidic residues" evidence="1">
    <location>
        <begin position="932"/>
        <end position="960"/>
    </location>
</feature>
<organism evidence="2 3">
    <name type="scientific">Trichomalopsis sarcophagae</name>
    <dbReference type="NCBI Taxonomy" id="543379"/>
    <lineage>
        <taxon>Eukaryota</taxon>
        <taxon>Metazoa</taxon>
        <taxon>Ecdysozoa</taxon>
        <taxon>Arthropoda</taxon>
        <taxon>Hexapoda</taxon>
        <taxon>Insecta</taxon>
        <taxon>Pterygota</taxon>
        <taxon>Neoptera</taxon>
        <taxon>Endopterygota</taxon>
        <taxon>Hymenoptera</taxon>
        <taxon>Apocrita</taxon>
        <taxon>Proctotrupomorpha</taxon>
        <taxon>Chalcidoidea</taxon>
        <taxon>Pteromalidae</taxon>
        <taxon>Pteromalinae</taxon>
        <taxon>Trichomalopsis</taxon>
    </lineage>
</organism>
<dbReference type="EMBL" id="NNAY01000295">
    <property type="protein sequence ID" value="OXU29392.1"/>
    <property type="molecule type" value="Genomic_DNA"/>
</dbReference>
<dbReference type="OrthoDB" id="7700582at2759"/>
<sequence>MNLDSEEPLQVEESVEDKGATGCFGDRLSSDSNKMEVVSIVKTMAENQMHNTEDKRYSEQTQGDDHREFTVRRFEDSYSCKADGQDGSIVKRVERSNDSQCFDDICQSKPDFFEPEDNVKLQAEDPVISVDFKSSQIHAADDLDHTKMEVPSLMAQEFEVKNESSDECLTMDDTSFNIDLINAHSKVNTHINADRAIDILQENIIDNNHFNPSINKHVSDISQTEYHPKDDVRSKLALIHNNLHTSELTDTMTRVIDSNDQHDVNTILTEKLNPAKQDNKSLETDILIDLNDDRFLEEISKSLIDRDMTMYDRTFLGADPEESAQNQHKNADSNSKMSEDNQQTAFDNKLSVESENVSGIPSTVEIISATTDLNKSSATGQLNITENVKLLEVEQPDRSKNSDKVSLLTNLIEAITTEESSSSVKNTELQPLIKDESNLSEIQTLSNPKNLEEPTDVIQKLQNMNWLKPQSASESATARNRKMMLRSLPKKDERVEHYFEGTKKNTNNSESRANANGSGHSEYQTSSALQSQRSEIAIQATALAQSNVWNKNTVDQLFPEAQLANVEDEQLSQAIVESICTAQQESEKRKMAGNLKIQNLDEPDDNEWFVSKKNYQNLPNEPPADLANNAEGLVDQYGRVGGYTEKHLFMGPGARRREQEFLKAQSENADSQASNKETLPNKTQQAPANARSDKDTPNEKPGFKQDSSRGCRRESTGKVETKLDSRFTDKNLQSAQIEREETKDKPGFGQDASRNTRQQQRGQTMNQESKAGVRGQSAKQDVKIEGRGQNVKQEVKTETRGQNQQRSGSARFEDMCNRDKPGFNQGPIKDSNAALSKKDLDNNKSQQPSNSNRYYQSDNKNQDDYSRHGNFDRRDSINKNMVPVNKNQDNDQYKSQHQDYYNRNQSQDNHSRIQTQDRSLRNSGQDYPARNRTQDNSDDKIKTQDRSGKNQIQDHLDRYQSQDNFNKNRGQDRIDRNQNQDNLNRAQYQESNKNPSSFGRFQDNSNKNQNSRDRNQTNRVDSFDYQNRNQFHDRYNESGHRDQDRYNRNQDNANKNQDRFQKVHSEENWDHYETTKPKQSLQSDRYNEARNKDQGYQKHPDTSNKYQDNVNKNQERFQKAHSEDNWDDNENINSKSNFQRVSDNKCHQQSTVVYHQKGYYNQESSNSKSGDQYRIANLQENRKVVVEKKMDLPIKTNANSDIQNINTILSRSNITASTQSNSSIGSLVEDKHPLHHFTPNTTMPALITKEIKNHHKEETPKAETVVTFSHVHESSTPEARPNVVLAFEGNQNVQRALGLDINAAQAVQSINPQMINAAYANSPMNVNALSFEASNLNAQQGLNCPQVDSPMSSLPLAYSAAPNINSVEAQHRMNEISNLSQDILRLHTTVVSLAKQLASAQADLLVAQAKFNQYQQYSAQADNASNDSPMMQAESPSVSANFYTMQCIAPPGFTTATPTIQKVVQPDAYQLPKNYATSNVQQDFAINELHSNAALDQRLIQQYHLYQQQQSAANFQQYNANINANVTATSAVSRERIVPQSQPQPQLNKGRELRGCRSQFYN</sequence>
<feature type="compositionally biased region" description="Basic and acidic residues" evidence="1">
    <location>
        <begin position="691"/>
        <end position="729"/>
    </location>
</feature>
<feature type="region of interest" description="Disordered" evidence="1">
    <location>
        <begin position="1065"/>
        <end position="1084"/>
    </location>
</feature>
<feature type="compositionally biased region" description="Basic and acidic residues" evidence="1">
    <location>
        <begin position="737"/>
        <end position="746"/>
    </location>
</feature>